<feature type="compositionally biased region" description="Basic and acidic residues" evidence="1">
    <location>
        <begin position="177"/>
        <end position="198"/>
    </location>
</feature>
<feature type="region of interest" description="Disordered" evidence="1">
    <location>
        <begin position="155"/>
        <end position="205"/>
    </location>
</feature>
<dbReference type="InterPro" id="IPR005653">
    <property type="entry name" value="OstA-like_N"/>
</dbReference>
<evidence type="ECO:0000256" key="2">
    <source>
        <dbReference type="SAM" id="SignalP"/>
    </source>
</evidence>
<dbReference type="Pfam" id="PF03968">
    <property type="entry name" value="LptD_N"/>
    <property type="match status" value="1"/>
</dbReference>
<sequence length="205" mass="22111">MKTLFRILFFALIASALQAADTQPAKVEKPADNTVITSDELELVGGDAANTFYFTGNVKITGTNLVATCDKMEVLSTRSGPTEKTVGEMGAIQNILMIGNVVIEQAGRVATAGKAEILPNEDKVVLTENPKVEDSQGTVTGWKMELLKGERKVKVYGDPSSASGGRSRVTLPGFKDLGFDDKSKDRSPDTEDEKKETSQWKTPNP</sequence>
<keyword evidence="5" id="KW-1185">Reference proteome</keyword>
<dbReference type="EMBL" id="BMXG01000010">
    <property type="protein sequence ID" value="GHC02459.1"/>
    <property type="molecule type" value="Genomic_DNA"/>
</dbReference>
<reference evidence="4" key="2">
    <citation type="submission" date="2020-09" db="EMBL/GenBank/DDBJ databases">
        <authorList>
            <person name="Sun Q."/>
            <person name="Kim S."/>
        </authorList>
    </citation>
    <scope>NUCLEOTIDE SEQUENCE</scope>
    <source>
        <strain evidence="4">KCTC 12870</strain>
    </source>
</reference>
<reference evidence="4" key="1">
    <citation type="journal article" date="2014" name="Int. J. Syst. Evol. Microbiol.">
        <title>Complete genome sequence of Corynebacterium casei LMG S-19264T (=DSM 44701T), isolated from a smear-ripened cheese.</title>
        <authorList>
            <consortium name="US DOE Joint Genome Institute (JGI-PGF)"/>
            <person name="Walter F."/>
            <person name="Albersmeier A."/>
            <person name="Kalinowski J."/>
            <person name="Ruckert C."/>
        </authorList>
    </citation>
    <scope>NUCLEOTIDE SEQUENCE</scope>
    <source>
        <strain evidence="4">KCTC 12870</strain>
    </source>
</reference>
<evidence type="ECO:0000256" key="1">
    <source>
        <dbReference type="SAM" id="MobiDB-lite"/>
    </source>
</evidence>
<accession>A0A8J3DI95</accession>
<evidence type="ECO:0000259" key="3">
    <source>
        <dbReference type="Pfam" id="PF03968"/>
    </source>
</evidence>
<dbReference type="AlphaFoldDB" id="A0A8J3DI95"/>
<organism evidence="4 5">
    <name type="scientific">Cerasicoccus arenae</name>
    <dbReference type="NCBI Taxonomy" id="424488"/>
    <lineage>
        <taxon>Bacteria</taxon>
        <taxon>Pseudomonadati</taxon>
        <taxon>Verrucomicrobiota</taxon>
        <taxon>Opitutia</taxon>
        <taxon>Puniceicoccales</taxon>
        <taxon>Cerasicoccaceae</taxon>
        <taxon>Cerasicoccus</taxon>
    </lineage>
</organism>
<proteinExistence type="predicted"/>
<name>A0A8J3DI95_9BACT</name>
<evidence type="ECO:0000313" key="4">
    <source>
        <dbReference type="EMBL" id="GHC02459.1"/>
    </source>
</evidence>
<feature type="signal peptide" evidence="2">
    <location>
        <begin position="1"/>
        <end position="19"/>
    </location>
</feature>
<keyword evidence="2" id="KW-0732">Signal</keyword>
<dbReference type="Proteomes" id="UP000642829">
    <property type="component" value="Unassembled WGS sequence"/>
</dbReference>
<feature type="chain" id="PRO_5035247790" description="Organic solvent tolerance-like N-terminal domain-containing protein" evidence="2">
    <location>
        <begin position="20"/>
        <end position="205"/>
    </location>
</feature>
<gene>
    <name evidence="4" type="ORF">GCM10007047_18780</name>
</gene>
<dbReference type="Gene3D" id="2.60.450.10">
    <property type="entry name" value="Lipopolysaccharide (LPS) transport protein A like domain"/>
    <property type="match status" value="1"/>
</dbReference>
<evidence type="ECO:0000313" key="5">
    <source>
        <dbReference type="Proteomes" id="UP000642829"/>
    </source>
</evidence>
<feature type="domain" description="Organic solvent tolerance-like N-terminal" evidence="3">
    <location>
        <begin position="36"/>
        <end position="146"/>
    </location>
</feature>
<comment type="caution">
    <text evidence="4">The sequence shown here is derived from an EMBL/GenBank/DDBJ whole genome shotgun (WGS) entry which is preliminary data.</text>
</comment>
<protein>
    <recommendedName>
        <fullName evidence="3">Organic solvent tolerance-like N-terminal domain-containing protein</fullName>
    </recommendedName>
</protein>
<dbReference type="RefSeq" id="WP_189514419.1">
    <property type="nucleotide sequence ID" value="NZ_BMXG01000010.1"/>
</dbReference>